<dbReference type="Proteomes" id="UP000331127">
    <property type="component" value="Unassembled WGS sequence"/>
</dbReference>
<dbReference type="PANTHER" id="PTHR45398">
    <property type="match status" value="1"/>
</dbReference>
<dbReference type="PANTHER" id="PTHR45398:SF1">
    <property type="entry name" value="ENZYME, PUTATIVE (JCVI)-RELATED"/>
    <property type="match status" value="1"/>
</dbReference>
<dbReference type="OrthoDB" id="3802848at2"/>
<feature type="domain" description="Condensation" evidence="1">
    <location>
        <begin position="36"/>
        <end position="449"/>
    </location>
</feature>
<evidence type="ECO:0000259" key="1">
    <source>
        <dbReference type="Pfam" id="PF00668"/>
    </source>
</evidence>
<dbReference type="AlphaFoldDB" id="A0A5M3WY76"/>
<gene>
    <name evidence="2" type="ORF">Amac_080420</name>
</gene>
<sequence>MISPDLRAALLDRLARVPPERREALRRTLGEKRGVMAPLSTGQERLWFLSAFDPEDTSYHVPWCVWLRGPVRPELLAAAFTRIAARHEVLRARFRMTGAGPRQFILPPGPVTLERRELLGDPAVVVDAFVNRPFDLEMEPPWRVALLRVVDDHMLLCIVLHHIAADGWALDVLMRELAECYAAAVEGREPELPELVMPYTAFAAWERERDVGPAVTFLAERLAGTPNLDLPIDHARPSRWTGRGAAVRFQVTGETVRGLERFSRRERCTPFMVLMAAFQATLGRATGQKDFCVGVPVAGRSKAEYAPMIGSFANTLAIRADLSGNPGPGELAKRVRKIVIEAMTRADTPYEKVITALRLPRDLSRLPLCQAMFALQNTPQNDMLRPSLGDLTAEFYPGPGSRYTKAEVAVQMWPLGDGLAGILDYSTDLFKASSMQALANQFTATIATFTHPE</sequence>
<reference evidence="2 3" key="1">
    <citation type="submission" date="2019-10" db="EMBL/GenBank/DDBJ databases">
        <title>Whole genome shotgun sequence of Acrocarpospora macrocephala NBRC 16266.</title>
        <authorList>
            <person name="Ichikawa N."/>
            <person name="Kimura A."/>
            <person name="Kitahashi Y."/>
            <person name="Komaki H."/>
            <person name="Oguchi A."/>
        </authorList>
    </citation>
    <scope>NUCLEOTIDE SEQUENCE [LARGE SCALE GENOMIC DNA]</scope>
    <source>
        <strain evidence="2 3">NBRC 16266</strain>
    </source>
</reference>
<proteinExistence type="predicted"/>
<dbReference type="Gene3D" id="3.30.559.30">
    <property type="entry name" value="Nonribosomal peptide synthetase, condensation domain"/>
    <property type="match status" value="1"/>
</dbReference>
<protein>
    <recommendedName>
        <fullName evidence="1">Condensation domain-containing protein</fullName>
    </recommendedName>
</protein>
<dbReference type="InterPro" id="IPR001242">
    <property type="entry name" value="Condensation_dom"/>
</dbReference>
<dbReference type="GO" id="GO:0008610">
    <property type="term" value="P:lipid biosynthetic process"/>
    <property type="evidence" value="ECO:0007669"/>
    <property type="project" value="UniProtKB-ARBA"/>
</dbReference>
<dbReference type="EMBL" id="BLAE01000059">
    <property type="protein sequence ID" value="GES14445.1"/>
    <property type="molecule type" value="Genomic_DNA"/>
</dbReference>
<evidence type="ECO:0000313" key="2">
    <source>
        <dbReference type="EMBL" id="GES14445.1"/>
    </source>
</evidence>
<dbReference type="GO" id="GO:0003824">
    <property type="term" value="F:catalytic activity"/>
    <property type="evidence" value="ECO:0007669"/>
    <property type="project" value="InterPro"/>
</dbReference>
<dbReference type="Gene3D" id="3.30.559.10">
    <property type="entry name" value="Chloramphenicol acetyltransferase-like domain"/>
    <property type="match status" value="1"/>
</dbReference>
<dbReference type="InterPro" id="IPR023213">
    <property type="entry name" value="CAT-like_dom_sf"/>
</dbReference>
<name>A0A5M3WY76_9ACTN</name>
<accession>A0A5M3WY76</accession>
<dbReference type="Pfam" id="PF00668">
    <property type="entry name" value="Condensation"/>
    <property type="match status" value="1"/>
</dbReference>
<comment type="caution">
    <text evidence="2">The sequence shown here is derived from an EMBL/GenBank/DDBJ whole genome shotgun (WGS) entry which is preliminary data.</text>
</comment>
<organism evidence="2 3">
    <name type="scientific">Acrocarpospora macrocephala</name>
    <dbReference type="NCBI Taxonomy" id="150177"/>
    <lineage>
        <taxon>Bacteria</taxon>
        <taxon>Bacillati</taxon>
        <taxon>Actinomycetota</taxon>
        <taxon>Actinomycetes</taxon>
        <taxon>Streptosporangiales</taxon>
        <taxon>Streptosporangiaceae</taxon>
        <taxon>Acrocarpospora</taxon>
    </lineage>
</organism>
<dbReference type="SUPFAM" id="SSF52777">
    <property type="entry name" value="CoA-dependent acyltransferases"/>
    <property type="match status" value="2"/>
</dbReference>
<evidence type="ECO:0000313" key="3">
    <source>
        <dbReference type="Proteomes" id="UP000331127"/>
    </source>
</evidence>
<dbReference type="RefSeq" id="WP_155359624.1">
    <property type="nucleotide sequence ID" value="NZ_BAAAHL010000036.1"/>
</dbReference>
<dbReference type="CDD" id="cd19531">
    <property type="entry name" value="LCL_NRPS-like"/>
    <property type="match status" value="1"/>
</dbReference>
<keyword evidence="3" id="KW-1185">Reference proteome</keyword>